<evidence type="ECO:0000313" key="1">
    <source>
        <dbReference type="EMBL" id="SVA42791.1"/>
    </source>
</evidence>
<dbReference type="InterPro" id="IPR027417">
    <property type="entry name" value="P-loop_NTPase"/>
</dbReference>
<name>A0A381VRU7_9ZZZZ</name>
<dbReference type="EMBL" id="UINC01009544">
    <property type="protein sequence ID" value="SVA42791.1"/>
    <property type="molecule type" value="Genomic_DNA"/>
</dbReference>
<reference evidence="1" key="1">
    <citation type="submission" date="2018-05" db="EMBL/GenBank/DDBJ databases">
        <authorList>
            <person name="Lanie J.A."/>
            <person name="Ng W.-L."/>
            <person name="Kazmierczak K.M."/>
            <person name="Andrzejewski T.M."/>
            <person name="Davidsen T.M."/>
            <person name="Wayne K.J."/>
            <person name="Tettelin H."/>
            <person name="Glass J.I."/>
            <person name="Rusch D."/>
            <person name="Podicherti R."/>
            <person name="Tsui H.-C.T."/>
            <person name="Winkler M.E."/>
        </authorList>
    </citation>
    <scope>NUCLEOTIDE SEQUENCE</scope>
</reference>
<protein>
    <submittedName>
        <fullName evidence="1">Uncharacterized protein</fullName>
    </submittedName>
</protein>
<dbReference type="Gene3D" id="3.40.50.300">
    <property type="entry name" value="P-loop containing nucleotide triphosphate hydrolases"/>
    <property type="match status" value="1"/>
</dbReference>
<accession>A0A381VRU7</accession>
<sequence>MDFVMQDSDGEKLLERVAWLMMRPEYFSFTCKYILNIELSPFQALLLYEIWNRKFPMIIGSRGMGKSFMLSVYPLLRALFMPRRQIIIVGAAFRQSKVLFEYMDTIWKNAPVLRDLCASGSGPRRDVDRCVMHIGQSRITCLPLGDGSKIRGQRANDIIADEFASIPRDIFENVVAGFAAVAASPIEKVKRIAHEKRAKELGVPVSIAKNTDDMDKSNQIILSGTAYYDF</sequence>
<feature type="non-terminal residue" evidence="1">
    <location>
        <position position="230"/>
    </location>
</feature>
<dbReference type="Pfam" id="PF03237">
    <property type="entry name" value="Terminase_6N"/>
    <property type="match status" value="1"/>
</dbReference>
<organism evidence="1">
    <name type="scientific">marine metagenome</name>
    <dbReference type="NCBI Taxonomy" id="408172"/>
    <lineage>
        <taxon>unclassified sequences</taxon>
        <taxon>metagenomes</taxon>
        <taxon>ecological metagenomes</taxon>
    </lineage>
</organism>
<dbReference type="AlphaFoldDB" id="A0A381VRU7"/>
<gene>
    <name evidence="1" type="ORF">METZ01_LOCUS95645</name>
</gene>
<proteinExistence type="predicted"/>